<organism evidence="7 8">
    <name type="scientific">Belliella kenyensis</name>
    <dbReference type="NCBI Taxonomy" id="1472724"/>
    <lineage>
        <taxon>Bacteria</taxon>
        <taxon>Pseudomonadati</taxon>
        <taxon>Bacteroidota</taxon>
        <taxon>Cytophagia</taxon>
        <taxon>Cytophagales</taxon>
        <taxon>Cyclobacteriaceae</taxon>
        <taxon>Belliella</taxon>
    </lineage>
</organism>
<dbReference type="InterPro" id="IPR013249">
    <property type="entry name" value="RNA_pol_sigma70_r4_t2"/>
</dbReference>
<dbReference type="PANTHER" id="PTHR43133">
    <property type="entry name" value="RNA POLYMERASE ECF-TYPE SIGMA FACTO"/>
    <property type="match status" value="1"/>
</dbReference>
<gene>
    <name evidence="7" type="ORF">ACFOUP_05775</name>
</gene>
<feature type="domain" description="RNA polymerase sigma factor 70 region 4 type 2" evidence="6">
    <location>
        <begin position="119"/>
        <end position="169"/>
    </location>
</feature>
<keyword evidence="3" id="KW-0731">Sigma factor</keyword>
<dbReference type="CDD" id="cd06171">
    <property type="entry name" value="Sigma70_r4"/>
    <property type="match status" value="1"/>
</dbReference>
<dbReference type="SUPFAM" id="SSF88946">
    <property type="entry name" value="Sigma2 domain of RNA polymerase sigma factors"/>
    <property type="match status" value="1"/>
</dbReference>
<accession>A0ABV8EJY0</accession>
<dbReference type="NCBIfam" id="TIGR02937">
    <property type="entry name" value="sigma70-ECF"/>
    <property type="match status" value="1"/>
</dbReference>
<dbReference type="EMBL" id="JBHSAV010000017">
    <property type="protein sequence ID" value="MFC3975874.1"/>
    <property type="molecule type" value="Genomic_DNA"/>
</dbReference>
<evidence type="ECO:0000313" key="8">
    <source>
        <dbReference type="Proteomes" id="UP001595766"/>
    </source>
</evidence>
<dbReference type="RefSeq" id="WP_241293257.1">
    <property type="nucleotide sequence ID" value="NZ_JAKZGR010000004.1"/>
</dbReference>
<reference evidence="8" key="1">
    <citation type="journal article" date="2019" name="Int. J. Syst. Evol. Microbiol.">
        <title>The Global Catalogue of Microorganisms (GCM) 10K type strain sequencing project: providing services to taxonomists for standard genome sequencing and annotation.</title>
        <authorList>
            <consortium name="The Broad Institute Genomics Platform"/>
            <consortium name="The Broad Institute Genome Sequencing Center for Infectious Disease"/>
            <person name="Wu L."/>
            <person name="Ma J."/>
        </authorList>
    </citation>
    <scope>NUCLEOTIDE SEQUENCE [LARGE SCALE GENOMIC DNA]</scope>
    <source>
        <strain evidence="8">CECT 8551</strain>
    </source>
</reference>
<dbReference type="InterPro" id="IPR036388">
    <property type="entry name" value="WH-like_DNA-bd_sf"/>
</dbReference>
<dbReference type="Pfam" id="PF04542">
    <property type="entry name" value="Sigma70_r2"/>
    <property type="match status" value="1"/>
</dbReference>
<dbReference type="PANTHER" id="PTHR43133:SF46">
    <property type="entry name" value="RNA POLYMERASE SIGMA-70 FACTOR ECF SUBFAMILY"/>
    <property type="match status" value="1"/>
</dbReference>
<dbReference type="InterPro" id="IPR014284">
    <property type="entry name" value="RNA_pol_sigma-70_dom"/>
</dbReference>
<evidence type="ECO:0000313" key="7">
    <source>
        <dbReference type="EMBL" id="MFC3975874.1"/>
    </source>
</evidence>
<dbReference type="InterPro" id="IPR007627">
    <property type="entry name" value="RNA_pol_sigma70_r2"/>
</dbReference>
<dbReference type="InterPro" id="IPR039425">
    <property type="entry name" value="RNA_pol_sigma-70-like"/>
</dbReference>
<dbReference type="SUPFAM" id="SSF88659">
    <property type="entry name" value="Sigma3 and sigma4 domains of RNA polymerase sigma factors"/>
    <property type="match status" value="1"/>
</dbReference>
<evidence type="ECO:0000256" key="1">
    <source>
        <dbReference type="ARBA" id="ARBA00010641"/>
    </source>
</evidence>
<sequence>MTFDDSNILWNELGKRNREAFKYLYAKNYEVYLNYGLKITSDTALIEDCIQDFYLYLYEFIHKLQQPNNVEAYFFSMFRNKLSKSIQSLSKISTSNLEYNHFEIGILSTSAESTREEMVGLYLNTLPIKQKEAISLKFLDGLDYDIIAKSMNITIESCRTLVYRGLKTLRSKFSE</sequence>
<evidence type="ECO:0000256" key="4">
    <source>
        <dbReference type="ARBA" id="ARBA00023163"/>
    </source>
</evidence>
<protein>
    <submittedName>
        <fullName evidence="7">RNA polymerase sigma factor</fullName>
    </submittedName>
</protein>
<keyword evidence="8" id="KW-1185">Reference proteome</keyword>
<evidence type="ECO:0000259" key="5">
    <source>
        <dbReference type="Pfam" id="PF04542"/>
    </source>
</evidence>
<dbReference type="Gene3D" id="1.10.10.10">
    <property type="entry name" value="Winged helix-like DNA-binding domain superfamily/Winged helix DNA-binding domain"/>
    <property type="match status" value="1"/>
</dbReference>
<name>A0ABV8EJY0_9BACT</name>
<comment type="similarity">
    <text evidence="1">Belongs to the sigma-70 factor family. ECF subfamily.</text>
</comment>
<evidence type="ECO:0000259" key="6">
    <source>
        <dbReference type="Pfam" id="PF08281"/>
    </source>
</evidence>
<keyword evidence="2" id="KW-0805">Transcription regulation</keyword>
<evidence type="ECO:0000256" key="3">
    <source>
        <dbReference type="ARBA" id="ARBA00023082"/>
    </source>
</evidence>
<dbReference type="InterPro" id="IPR013324">
    <property type="entry name" value="RNA_pol_sigma_r3/r4-like"/>
</dbReference>
<feature type="domain" description="RNA polymerase sigma-70 region 2" evidence="5">
    <location>
        <begin position="24"/>
        <end position="88"/>
    </location>
</feature>
<evidence type="ECO:0000256" key="2">
    <source>
        <dbReference type="ARBA" id="ARBA00023015"/>
    </source>
</evidence>
<keyword evidence="4" id="KW-0804">Transcription</keyword>
<comment type="caution">
    <text evidence="7">The sequence shown here is derived from an EMBL/GenBank/DDBJ whole genome shotgun (WGS) entry which is preliminary data.</text>
</comment>
<dbReference type="Gene3D" id="1.10.1740.10">
    <property type="match status" value="1"/>
</dbReference>
<dbReference type="Proteomes" id="UP001595766">
    <property type="component" value="Unassembled WGS sequence"/>
</dbReference>
<dbReference type="Pfam" id="PF08281">
    <property type="entry name" value="Sigma70_r4_2"/>
    <property type="match status" value="1"/>
</dbReference>
<dbReference type="InterPro" id="IPR013325">
    <property type="entry name" value="RNA_pol_sigma_r2"/>
</dbReference>
<proteinExistence type="inferred from homology"/>